<accession>A0A7W3T5X5</accession>
<evidence type="ECO:0000313" key="1">
    <source>
        <dbReference type="EMBL" id="MBB0231346.1"/>
    </source>
</evidence>
<dbReference type="Proteomes" id="UP000530234">
    <property type="component" value="Unassembled WGS sequence"/>
</dbReference>
<evidence type="ECO:0000313" key="2">
    <source>
        <dbReference type="Proteomes" id="UP000530234"/>
    </source>
</evidence>
<sequence>MPSGPIRISAVPTAEAEERELLFVLEEPERTADGELLRDEEGNVVTRDREVTIPRHIPANIAFRMMRDMYHGGDLTAAYGAMLNLLGQETMDALAEADGMTSEGFRRVMRIIEVKVGAAAKHLLGNS</sequence>
<protein>
    <submittedName>
        <fullName evidence="1">Uncharacterized protein</fullName>
    </submittedName>
</protein>
<comment type="caution">
    <text evidence="1">The sequence shown here is derived from an EMBL/GenBank/DDBJ whole genome shotgun (WGS) entry which is preliminary data.</text>
</comment>
<organism evidence="1 2">
    <name type="scientific">Streptomyces calidiresistens</name>
    <dbReference type="NCBI Taxonomy" id="1485586"/>
    <lineage>
        <taxon>Bacteria</taxon>
        <taxon>Bacillati</taxon>
        <taxon>Actinomycetota</taxon>
        <taxon>Actinomycetes</taxon>
        <taxon>Kitasatosporales</taxon>
        <taxon>Streptomycetaceae</taxon>
        <taxon>Streptomyces</taxon>
    </lineage>
</organism>
<gene>
    <name evidence="1" type="ORF">FOE67_17985</name>
</gene>
<name>A0A7W3T5X5_9ACTN</name>
<dbReference type="EMBL" id="VKHS01000489">
    <property type="protein sequence ID" value="MBB0231346.1"/>
    <property type="molecule type" value="Genomic_DNA"/>
</dbReference>
<reference evidence="2" key="1">
    <citation type="submission" date="2019-10" db="EMBL/GenBank/DDBJ databases">
        <title>Streptomyces sp. nov., a novel actinobacterium isolated from alkaline environment.</title>
        <authorList>
            <person name="Golinska P."/>
        </authorList>
    </citation>
    <scope>NUCLEOTIDE SEQUENCE [LARGE SCALE GENOMIC DNA]</scope>
    <source>
        <strain evidence="2">DSM 42108</strain>
    </source>
</reference>
<keyword evidence="2" id="KW-1185">Reference proteome</keyword>
<dbReference type="AlphaFoldDB" id="A0A7W3T5X5"/>
<proteinExistence type="predicted"/>